<keyword evidence="2" id="KW-1185">Reference proteome</keyword>
<dbReference type="Gene3D" id="3.30.1440.10">
    <property type="match status" value="1"/>
</dbReference>
<evidence type="ECO:0000313" key="1">
    <source>
        <dbReference type="EMBL" id="QEE15987.1"/>
    </source>
</evidence>
<dbReference type="KEGG" id="psyt:DSAG12_01815"/>
<evidence type="ECO:0000313" key="2">
    <source>
        <dbReference type="Proteomes" id="UP000321408"/>
    </source>
</evidence>
<gene>
    <name evidence="1" type="ORF">DSAG12_01815</name>
</gene>
<dbReference type="OrthoDB" id="7819at2157"/>
<dbReference type="PANTHER" id="PTHR39652:SF1">
    <property type="entry name" value="UPF0201 PROTEIN TK1335"/>
    <property type="match status" value="1"/>
</dbReference>
<dbReference type="InterPro" id="IPR002739">
    <property type="entry name" value="PAB1135-like"/>
</dbReference>
<dbReference type="PANTHER" id="PTHR39652">
    <property type="entry name" value="UPF0201 PROTEIN TK1335"/>
    <property type="match status" value="1"/>
</dbReference>
<dbReference type="AlphaFoldDB" id="A0A5B9DAY1"/>
<dbReference type="Proteomes" id="UP000321408">
    <property type="component" value="Chromosome"/>
</dbReference>
<dbReference type="EMBL" id="CP042905">
    <property type="protein sequence ID" value="QEE15987.1"/>
    <property type="molecule type" value="Genomic_DNA"/>
</dbReference>
<dbReference type="GeneID" id="41329808"/>
<protein>
    <submittedName>
        <fullName evidence="1">Uncharacterized protein</fullName>
    </submittedName>
</protein>
<sequence length="151" mass="17420">MVISLKIKMNLYPTEEKENLVKLFNFFYPVETITTSQPDSSGVSEMSVEIEGNNALNFIYKQVRKQRTVEALRHFILPRIIFNTNSCKFLIHKQALSMGKIVLCKTKEESPLGPVYLEFKANKIENVIEYLFPPTERGRVIETGFTPEDLD</sequence>
<dbReference type="InterPro" id="IPR022803">
    <property type="entry name" value="Ribosomal_uL5_dom_sf"/>
</dbReference>
<dbReference type="SUPFAM" id="SSF55282">
    <property type="entry name" value="RL5-like"/>
    <property type="match status" value="1"/>
</dbReference>
<name>A0A5B9DAY1_9ARCH</name>
<reference evidence="1 2" key="1">
    <citation type="journal article" date="2020" name="Nature">
        <title>Isolation of an archaeon at the prokaryote-eukaryote interface.</title>
        <authorList>
            <person name="Imachi H."/>
            <person name="Nobu M.K."/>
            <person name="Nakahara N."/>
            <person name="Morono Y."/>
            <person name="Ogawara M."/>
            <person name="Takaki Y."/>
            <person name="Takano Y."/>
            <person name="Uematsu K."/>
            <person name="Ikuta T."/>
            <person name="Ito M."/>
            <person name="Matsui Y."/>
            <person name="Miyazaki M."/>
            <person name="Murata K."/>
            <person name="Saito Y."/>
            <person name="Sakai S."/>
            <person name="Song C."/>
            <person name="Tasumi E."/>
            <person name="Yamanaka Y."/>
            <person name="Yamaguchi T."/>
            <person name="Kamagata Y."/>
            <person name="Tamaki H."/>
            <person name="Takai K."/>
        </authorList>
    </citation>
    <scope>NUCLEOTIDE SEQUENCE [LARGE SCALE GENOMIC DNA]</scope>
    <source>
        <strain evidence="1 2">MK-D1</strain>
    </source>
</reference>
<proteinExistence type="predicted"/>
<organism evidence="1 2">
    <name type="scientific">Promethearchaeum syntrophicum</name>
    <dbReference type="NCBI Taxonomy" id="2594042"/>
    <lineage>
        <taxon>Archaea</taxon>
        <taxon>Promethearchaeati</taxon>
        <taxon>Promethearchaeota</taxon>
        <taxon>Promethearchaeia</taxon>
        <taxon>Promethearchaeales</taxon>
        <taxon>Promethearchaeaceae</taxon>
        <taxon>Promethearchaeum</taxon>
    </lineage>
</organism>
<accession>A0A5B9DAY1</accession>
<reference evidence="1 2" key="2">
    <citation type="journal article" date="2024" name="Int. J. Syst. Evol. Microbiol.">
        <title>Promethearchaeum syntrophicum gen. nov., sp. nov., an anaerobic, obligately syntrophic archaeon, the first isolate of the lineage 'Asgard' archaea, and proposal of the new archaeal phylum Promethearchaeota phyl. nov. and kingdom Promethearchaeati regn. nov.</title>
        <authorList>
            <person name="Imachi H."/>
            <person name="Nobu M.K."/>
            <person name="Kato S."/>
            <person name="Takaki Y."/>
            <person name="Miyazaki M."/>
            <person name="Miyata M."/>
            <person name="Ogawara M."/>
            <person name="Saito Y."/>
            <person name="Sakai S."/>
            <person name="Tahara Y.O."/>
            <person name="Takano Y."/>
            <person name="Tasumi E."/>
            <person name="Uematsu K."/>
            <person name="Yoshimura T."/>
            <person name="Itoh T."/>
            <person name="Ohkuma M."/>
            <person name="Takai K."/>
        </authorList>
    </citation>
    <scope>NUCLEOTIDE SEQUENCE [LARGE SCALE GENOMIC DNA]</scope>
    <source>
        <strain evidence="1 2">MK-D1</strain>
    </source>
</reference>
<dbReference type="RefSeq" id="WP_147662881.1">
    <property type="nucleotide sequence ID" value="NZ_CP042905.2"/>
</dbReference>